<comment type="caution">
    <text evidence="1">The sequence shown here is derived from an EMBL/GenBank/DDBJ whole genome shotgun (WGS) entry which is preliminary data.</text>
</comment>
<dbReference type="AlphaFoldDB" id="A0A0F9IV70"/>
<proteinExistence type="predicted"/>
<accession>A0A0F9IV70</accession>
<sequence length="55" mass="6380">MSEQEKQDAQYFVDWMSPAGGGVAQWLQHFLDQGDEAKLREIKVVYDKLKTLFGF</sequence>
<reference evidence="1" key="1">
    <citation type="journal article" date="2015" name="Nature">
        <title>Complex archaea that bridge the gap between prokaryotes and eukaryotes.</title>
        <authorList>
            <person name="Spang A."/>
            <person name="Saw J.H."/>
            <person name="Jorgensen S.L."/>
            <person name="Zaremba-Niedzwiedzka K."/>
            <person name="Martijn J."/>
            <person name="Lind A.E."/>
            <person name="van Eijk R."/>
            <person name="Schleper C."/>
            <person name="Guy L."/>
            <person name="Ettema T.J."/>
        </authorList>
    </citation>
    <scope>NUCLEOTIDE SEQUENCE</scope>
</reference>
<name>A0A0F9IV70_9ZZZZ</name>
<gene>
    <name evidence="1" type="ORF">LCGC14_1533850</name>
</gene>
<organism evidence="1">
    <name type="scientific">marine sediment metagenome</name>
    <dbReference type="NCBI Taxonomy" id="412755"/>
    <lineage>
        <taxon>unclassified sequences</taxon>
        <taxon>metagenomes</taxon>
        <taxon>ecological metagenomes</taxon>
    </lineage>
</organism>
<dbReference type="EMBL" id="LAZR01011524">
    <property type="protein sequence ID" value="KKM61223.1"/>
    <property type="molecule type" value="Genomic_DNA"/>
</dbReference>
<evidence type="ECO:0000313" key="1">
    <source>
        <dbReference type="EMBL" id="KKM61223.1"/>
    </source>
</evidence>
<protein>
    <submittedName>
        <fullName evidence="1">Uncharacterized protein</fullName>
    </submittedName>
</protein>